<name>A0A7X3FIN0_9BACL</name>
<reference evidence="2 3" key="1">
    <citation type="journal article" date="2019" name="Microorganisms">
        <title>Paenibacillus lutrae sp. nov., A Chitinolytic Species Isolated from A River Otter in Castril Natural Park, Granada, Spain.</title>
        <authorList>
            <person name="Rodriguez M."/>
            <person name="Reina J.C."/>
            <person name="Bejar V."/>
            <person name="Llamas I."/>
        </authorList>
    </citation>
    <scope>NUCLEOTIDE SEQUENCE [LARGE SCALE GENOMIC DNA]</scope>
    <source>
        <strain evidence="2 3">N10</strain>
    </source>
</reference>
<dbReference type="Proteomes" id="UP000490800">
    <property type="component" value="Unassembled WGS sequence"/>
</dbReference>
<sequence>MSRTYRIVLWTCLSLLVLVVAGRIAVDRISEQVLRSAVSEALETSNARQAEKEGASSVSSDPGSSASQIPPEHGAEAAGDAPSSHAPPITSADPASPAKDRVDQNGAPSGQTPPASASSREEDKGRSASSSDSGKTAGSGSDRASISADQAEKVSGEISWTERAKVVSVMVKRLNPSDMKQLSHLLRDGVSREEKKKAKEIILTKLSQEEYDELIAIASKYGLSKGKSYQKSLQEQKQE</sequence>
<feature type="compositionally biased region" description="Basic and acidic residues" evidence="1">
    <location>
        <begin position="150"/>
        <end position="159"/>
    </location>
</feature>
<dbReference type="OrthoDB" id="2666791at2"/>
<feature type="region of interest" description="Disordered" evidence="1">
    <location>
        <begin position="43"/>
        <end position="159"/>
    </location>
</feature>
<comment type="caution">
    <text evidence="2">The sequence shown here is derived from an EMBL/GenBank/DDBJ whole genome shotgun (WGS) entry which is preliminary data.</text>
</comment>
<proteinExistence type="predicted"/>
<organism evidence="2 3">
    <name type="scientific">Paenibacillus lutrae</name>
    <dbReference type="NCBI Taxonomy" id="2078573"/>
    <lineage>
        <taxon>Bacteria</taxon>
        <taxon>Bacillati</taxon>
        <taxon>Bacillota</taxon>
        <taxon>Bacilli</taxon>
        <taxon>Bacillales</taxon>
        <taxon>Paenibacillaceae</taxon>
        <taxon>Paenibacillus</taxon>
    </lineage>
</organism>
<dbReference type="EMBL" id="RHLK01000007">
    <property type="protein sequence ID" value="MVP00479.1"/>
    <property type="molecule type" value="Genomic_DNA"/>
</dbReference>
<dbReference type="AlphaFoldDB" id="A0A7X3FIN0"/>
<protein>
    <submittedName>
        <fullName evidence="2">Uncharacterized protein</fullName>
    </submittedName>
</protein>
<evidence type="ECO:0000256" key="1">
    <source>
        <dbReference type="SAM" id="MobiDB-lite"/>
    </source>
</evidence>
<dbReference type="RefSeq" id="WP_157336203.1">
    <property type="nucleotide sequence ID" value="NZ_RHLK01000007.1"/>
</dbReference>
<feature type="compositionally biased region" description="Polar residues" evidence="1">
    <location>
        <begin position="127"/>
        <end position="148"/>
    </location>
</feature>
<keyword evidence="3" id="KW-1185">Reference proteome</keyword>
<feature type="compositionally biased region" description="Low complexity" evidence="1">
    <location>
        <begin position="56"/>
        <end position="67"/>
    </location>
</feature>
<evidence type="ECO:0000313" key="3">
    <source>
        <dbReference type="Proteomes" id="UP000490800"/>
    </source>
</evidence>
<accession>A0A7X3FIN0</accession>
<feature type="compositionally biased region" description="Polar residues" evidence="1">
    <location>
        <begin position="106"/>
        <end position="118"/>
    </location>
</feature>
<evidence type="ECO:0000313" key="2">
    <source>
        <dbReference type="EMBL" id="MVP00479.1"/>
    </source>
</evidence>
<gene>
    <name evidence="2" type="ORF">EDM21_13250</name>
</gene>